<keyword evidence="6" id="KW-0418">Kinase</keyword>
<dbReference type="PROSITE" id="PS50011">
    <property type="entry name" value="PROTEIN_KINASE_DOM"/>
    <property type="match status" value="1"/>
</dbReference>
<evidence type="ECO:0000256" key="3">
    <source>
        <dbReference type="ARBA" id="ARBA00022679"/>
    </source>
</evidence>
<evidence type="ECO:0000256" key="5">
    <source>
        <dbReference type="ARBA" id="ARBA00022741"/>
    </source>
</evidence>
<dbReference type="InterPro" id="IPR050117">
    <property type="entry name" value="MAPK"/>
</dbReference>
<evidence type="ECO:0000313" key="10">
    <source>
        <dbReference type="EMBL" id="PIC40080.1"/>
    </source>
</evidence>
<feature type="compositionally biased region" description="Acidic residues" evidence="8">
    <location>
        <begin position="175"/>
        <end position="189"/>
    </location>
</feature>
<dbReference type="SMART" id="SM00368">
    <property type="entry name" value="LRR_RI"/>
    <property type="match status" value="3"/>
</dbReference>
<keyword evidence="5" id="KW-0547">Nucleotide-binding</keyword>
<dbReference type="OrthoDB" id="184583at2759"/>
<dbReference type="GO" id="GO:0005524">
    <property type="term" value="F:ATP binding"/>
    <property type="evidence" value="ECO:0007669"/>
    <property type="project" value="UniProtKB-KW"/>
</dbReference>
<dbReference type="GO" id="GO:0004674">
    <property type="term" value="F:protein serine/threonine kinase activity"/>
    <property type="evidence" value="ECO:0007669"/>
    <property type="project" value="UniProtKB-KW"/>
</dbReference>
<evidence type="ECO:0000256" key="2">
    <source>
        <dbReference type="ARBA" id="ARBA00022614"/>
    </source>
</evidence>
<evidence type="ECO:0000256" key="7">
    <source>
        <dbReference type="ARBA" id="ARBA00022840"/>
    </source>
</evidence>
<comment type="caution">
    <text evidence="10">The sequence shown here is derived from an EMBL/GenBank/DDBJ whole genome shotgun (WGS) entry which is preliminary data.</text>
</comment>
<dbReference type="FunFam" id="1.10.510.10:FF:000624">
    <property type="entry name" value="Mitogen-activated protein kinase"/>
    <property type="match status" value="1"/>
</dbReference>
<evidence type="ECO:0000259" key="9">
    <source>
        <dbReference type="PROSITE" id="PS50011"/>
    </source>
</evidence>
<sequence>MAENCSKSSLETVEWFDVRQNGIHEEGIRALVSALKHNRNLRHLWLEDNAVLPKGAKALARALESWPELEVLNLSDCLIRDAGCNYIIDHLNPQLHRHLKNVYLCGNELTPPVAKRLIEFQFCIKTFQNFPIFIQKWSKFNDFTSKPFLHILTNSFSAEFDDVARMAPDNVRFGDEEDDLGSLDGDEEVYNSKSSDSDDVDVENADVPIVESNLDLMKSVMNAQKPLIILSLYSYDEELQWPTKWFDLSPLLRILQKHVTIIIYVTKSKPKRSKLHNHFKISTVVNGKLVSEQTQKDILSTVFSVVESMVDFRTYSKIMSAAENLCEKRMTSLKEFPRFPSTRFTGIGVSGSFHDQMIYAYDVQNQRRVLMKPFLLDTESNSRRTLRELKLLSNFRHAHVVSIEEFVGSETVGSLKDIYIVQCLMETDLYKLLKTHKLSNYEVCYFLYQILCGIKYIHSANVLHRDLRPSNLQLSGKNLKISGFKYACVMSPQLQPKSLLELTEKNTCWYTAPEILLDSKEYTEANDIWSVGCIFAELFKNRPIFPGQDQLDQLNMILAVVGAPSNEDLQCIINDKARCYLISLPHKPKQPWSRLYPGADPRALDLLDKMLKFNPPNRIITDHALANTYLQDHSNPANETNSKIKFGPKMEYNDVSKERLKELIWEEAEALHKRVMAEQARNAGAPNV</sequence>
<accession>A0A2G5UKK6</accession>
<feature type="region of interest" description="Disordered" evidence="8">
    <location>
        <begin position="174"/>
        <end position="200"/>
    </location>
</feature>
<keyword evidence="4" id="KW-0677">Repeat</keyword>
<keyword evidence="7" id="KW-0067">ATP-binding</keyword>
<evidence type="ECO:0000256" key="1">
    <source>
        <dbReference type="ARBA" id="ARBA00022527"/>
    </source>
</evidence>
<keyword evidence="3" id="KW-0808">Transferase</keyword>
<dbReference type="SUPFAM" id="SSF56112">
    <property type="entry name" value="Protein kinase-like (PK-like)"/>
    <property type="match status" value="1"/>
</dbReference>
<evidence type="ECO:0000256" key="4">
    <source>
        <dbReference type="ARBA" id="ARBA00022737"/>
    </source>
</evidence>
<dbReference type="Proteomes" id="UP000230233">
    <property type="component" value="Chromosome III"/>
</dbReference>
<keyword evidence="2" id="KW-0433">Leucine-rich repeat</keyword>
<dbReference type="EMBL" id="PDUG01000003">
    <property type="protein sequence ID" value="PIC40080.1"/>
    <property type="molecule type" value="Genomic_DNA"/>
</dbReference>
<dbReference type="Gene3D" id="3.30.200.20">
    <property type="entry name" value="Phosphorylase Kinase, domain 1"/>
    <property type="match status" value="1"/>
</dbReference>
<dbReference type="AlphaFoldDB" id="A0A2G5UKK6"/>
<dbReference type="InterPro" id="IPR032675">
    <property type="entry name" value="LRR_dom_sf"/>
</dbReference>
<evidence type="ECO:0000256" key="6">
    <source>
        <dbReference type="ARBA" id="ARBA00022777"/>
    </source>
</evidence>
<protein>
    <recommendedName>
        <fullName evidence="9">Protein kinase domain-containing protein</fullName>
    </recommendedName>
</protein>
<gene>
    <name evidence="10" type="primary">Cnig_chr_III.g11554</name>
    <name evidence="10" type="ORF">B9Z55_011554</name>
</gene>
<feature type="domain" description="Protein kinase" evidence="9">
    <location>
        <begin position="339"/>
        <end position="630"/>
    </location>
</feature>
<organism evidence="10 11">
    <name type="scientific">Caenorhabditis nigoni</name>
    <dbReference type="NCBI Taxonomy" id="1611254"/>
    <lineage>
        <taxon>Eukaryota</taxon>
        <taxon>Metazoa</taxon>
        <taxon>Ecdysozoa</taxon>
        <taxon>Nematoda</taxon>
        <taxon>Chromadorea</taxon>
        <taxon>Rhabditida</taxon>
        <taxon>Rhabditina</taxon>
        <taxon>Rhabditomorpha</taxon>
        <taxon>Rhabditoidea</taxon>
        <taxon>Rhabditidae</taxon>
        <taxon>Peloderinae</taxon>
        <taxon>Caenorhabditis</taxon>
    </lineage>
</organism>
<name>A0A2G5UKK6_9PELO</name>
<proteinExistence type="predicted"/>
<dbReference type="GO" id="GO:0004713">
    <property type="term" value="F:protein tyrosine kinase activity"/>
    <property type="evidence" value="ECO:0007669"/>
    <property type="project" value="InterPro"/>
</dbReference>
<dbReference type="SMART" id="SM00219">
    <property type="entry name" value="TyrKc"/>
    <property type="match status" value="1"/>
</dbReference>
<dbReference type="InterPro" id="IPR020635">
    <property type="entry name" value="Tyr_kinase_cat_dom"/>
</dbReference>
<dbReference type="SUPFAM" id="SSF52047">
    <property type="entry name" value="RNI-like"/>
    <property type="match status" value="1"/>
</dbReference>
<dbReference type="InterPro" id="IPR011009">
    <property type="entry name" value="Kinase-like_dom_sf"/>
</dbReference>
<evidence type="ECO:0000313" key="11">
    <source>
        <dbReference type="Proteomes" id="UP000230233"/>
    </source>
</evidence>
<dbReference type="PANTHER" id="PTHR24055">
    <property type="entry name" value="MITOGEN-ACTIVATED PROTEIN KINASE"/>
    <property type="match status" value="1"/>
</dbReference>
<dbReference type="Gene3D" id="3.80.10.10">
    <property type="entry name" value="Ribonuclease Inhibitor"/>
    <property type="match status" value="1"/>
</dbReference>
<reference evidence="11" key="1">
    <citation type="submission" date="2017-10" db="EMBL/GenBank/DDBJ databases">
        <title>Rapid genome shrinkage in a self-fertile nematode reveals novel sperm competition proteins.</title>
        <authorList>
            <person name="Yin D."/>
            <person name="Schwarz E.M."/>
            <person name="Thomas C.G."/>
            <person name="Felde R.L."/>
            <person name="Korf I.F."/>
            <person name="Cutter A.D."/>
            <person name="Schartner C.M."/>
            <person name="Ralston E.J."/>
            <person name="Meyer B.J."/>
            <person name="Haag E.S."/>
        </authorList>
    </citation>
    <scope>NUCLEOTIDE SEQUENCE [LARGE SCALE GENOMIC DNA]</scope>
    <source>
        <strain evidence="11">JU1422</strain>
    </source>
</reference>
<evidence type="ECO:0000256" key="8">
    <source>
        <dbReference type="SAM" id="MobiDB-lite"/>
    </source>
</evidence>
<dbReference type="Pfam" id="PF00069">
    <property type="entry name" value="Pkinase"/>
    <property type="match status" value="1"/>
</dbReference>
<keyword evidence="1" id="KW-0723">Serine/threonine-protein kinase</keyword>
<dbReference type="InterPro" id="IPR001611">
    <property type="entry name" value="Leu-rich_rpt"/>
</dbReference>
<dbReference type="STRING" id="1611254.A0A2G5UKK6"/>
<dbReference type="InterPro" id="IPR000719">
    <property type="entry name" value="Prot_kinase_dom"/>
</dbReference>
<dbReference type="Pfam" id="PF13516">
    <property type="entry name" value="LRR_6"/>
    <property type="match status" value="1"/>
</dbReference>
<keyword evidence="11" id="KW-1185">Reference proteome</keyword>
<dbReference type="Gene3D" id="1.10.510.10">
    <property type="entry name" value="Transferase(Phosphotransferase) domain 1"/>
    <property type="match status" value="1"/>
</dbReference>